<evidence type="ECO:0000256" key="3">
    <source>
        <dbReference type="ARBA" id="ARBA00022989"/>
    </source>
</evidence>
<dbReference type="Pfam" id="PF00001">
    <property type="entry name" value="7tm_1"/>
    <property type="match status" value="1"/>
</dbReference>
<organism evidence="11 12">
    <name type="scientific">Engystomops pustulosus</name>
    <name type="common">Tungara frog</name>
    <name type="synonym">Physalaemus pustulosus</name>
    <dbReference type="NCBI Taxonomy" id="76066"/>
    <lineage>
        <taxon>Eukaryota</taxon>
        <taxon>Metazoa</taxon>
        <taxon>Chordata</taxon>
        <taxon>Craniata</taxon>
        <taxon>Vertebrata</taxon>
        <taxon>Euteleostomi</taxon>
        <taxon>Amphibia</taxon>
        <taxon>Batrachia</taxon>
        <taxon>Anura</taxon>
        <taxon>Neobatrachia</taxon>
        <taxon>Hyloidea</taxon>
        <taxon>Leptodactylidae</taxon>
        <taxon>Leiuperinae</taxon>
        <taxon>Engystomops</taxon>
    </lineage>
</organism>
<dbReference type="InterPro" id="IPR000276">
    <property type="entry name" value="GPCR_Rhodpsn"/>
</dbReference>
<dbReference type="PROSITE" id="PS00237">
    <property type="entry name" value="G_PROTEIN_RECEP_F1_1"/>
    <property type="match status" value="1"/>
</dbReference>
<evidence type="ECO:0000256" key="8">
    <source>
        <dbReference type="RuleBase" id="RU000688"/>
    </source>
</evidence>
<evidence type="ECO:0000256" key="9">
    <source>
        <dbReference type="SAM" id="Phobius"/>
    </source>
</evidence>
<comment type="caution">
    <text evidence="11">The sequence shown here is derived from an EMBL/GenBank/DDBJ whole genome shotgun (WGS) entry which is preliminary data.</text>
</comment>
<keyword evidence="3 9" id="KW-1133">Transmembrane helix</keyword>
<dbReference type="GO" id="GO:0016020">
    <property type="term" value="C:membrane"/>
    <property type="evidence" value="ECO:0007669"/>
    <property type="project" value="UniProtKB-SubCell"/>
</dbReference>
<comment type="subcellular location">
    <subcellularLocation>
        <location evidence="1">Membrane</location>
        <topology evidence="1">Multi-pass membrane protein</topology>
    </subcellularLocation>
</comment>
<keyword evidence="6 8" id="KW-0675">Receptor</keyword>
<dbReference type="Gene3D" id="1.20.1070.10">
    <property type="entry name" value="Rhodopsin 7-helix transmembrane proteins"/>
    <property type="match status" value="1"/>
</dbReference>
<feature type="transmembrane region" description="Helical" evidence="9">
    <location>
        <begin position="265"/>
        <end position="287"/>
    </location>
</feature>
<feature type="transmembrane region" description="Helical" evidence="9">
    <location>
        <begin position="133"/>
        <end position="155"/>
    </location>
</feature>
<evidence type="ECO:0000256" key="6">
    <source>
        <dbReference type="ARBA" id="ARBA00023170"/>
    </source>
</evidence>
<dbReference type="PROSITE" id="PS50262">
    <property type="entry name" value="G_PROTEIN_RECEP_F1_2"/>
    <property type="match status" value="1"/>
</dbReference>
<reference evidence="11" key="1">
    <citation type="thesis" date="2020" institute="ProQuest LLC" country="789 East Eisenhower Parkway, Ann Arbor, MI, USA">
        <title>Comparative Genomics and Chromosome Evolution.</title>
        <authorList>
            <person name="Mudd A.B."/>
        </authorList>
    </citation>
    <scope>NUCLEOTIDE SEQUENCE</scope>
    <source>
        <strain evidence="11">237g6f4</strain>
        <tissue evidence="11">Blood</tissue>
    </source>
</reference>
<keyword evidence="7 8" id="KW-0807">Transducer</keyword>
<protein>
    <recommendedName>
        <fullName evidence="10">G-protein coupled receptors family 1 profile domain-containing protein</fullName>
    </recommendedName>
</protein>
<dbReference type="InterPro" id="IPR017452">
    <property type="entry name" value="GPCR_Rhodpsn_7TM"/>
</dbReference>
<keyword evidence="12" id="KW-1185">Reference proteome</keyword>
<dbReference type="PANTHER" id="PTHR24240">
    <property type="entry name" value="OPSIN"/>
    <property type="match status" value="1"/>
</dbReference>
<name>A0AAV7DFB4_ENGPU</name>
<dbReference type="EMBL" id="WNYA01000001">
    <property type="protein sequence ID" value="KAG8595297.1"/>
    <property type="molecule type" value="Genomic_DNA"/>
</dbReference>
<accession>A0AAV7DFB4</accession>
<evidence type="ECO:0000256" key="5">
    <source>
        <dbReference type="ARBA" id="ARBA00023136"/>
    </source>
</evidence>
<keyword evidence="2 8" id="KW-0812">Transmembrane</keyword>
<feature type="transmembrane region" description="Helical" evidence="9">
    <location>
        <begin position="90"/>
        <end position="112"/>
    </location>
</feature>
<evidence type="ECO:0000256" key="2">
    <source>
        <dbReference type="ARBA" id="ARBA00022692"/>
    </source>
</evidence>
<feature type="transmembrane region" description="Helical" evidence="9">
    <location>
        <begin position="63"/>
        <end position="84"/>
    </location>
</feature>
<feature type="transmembrane region" description="Helical" evidence="9">
    <location>
        <begin position="175"/>
        <end position="202"/>
    </location>
</feature>
<dbReference type="AlphaFoldDB" id="A0AAV7DFB4"/>
<evidence type="ECO:0000256" key="7">
    <source>
        <dbReference type="ARBA" id="ARBA00023224"/>
    </source>
</evidence>
<comment type="similarity">
    <text evidence="8">Belongs to the G-protein coupled receptor 1 family.</text>
</comment>
<keyword evidence="4 8" id="KW-0297">G-protein coupled receptor</keyword>
<evidence type="ECO:0000313" key="11">
    <source>
        <dbReference type="EMBL" id="KAG8595297.1"/>
    </source>
</evidence>
<dbReference type="GO" id="GO:0004930">
    <property type="term" value="F:G protein-coupled receptor activity"/>
    <property type="evidence" value="ECO:0007669"/>
    <property type="project" value="UniProtKB-KW"/>
</dbReference>
<dbReference type="InterPro" id="IPR050125">
    <property type="entry name" value="GPCR_opsins"/>
</dbReference>
<feature type="transmembrane region" description="Helical" evidence="9">
    <location>
        <begin position="232"/>
        <end position="253"/>
    </location>
</feature>
<dbReference type="PRINTS" id="PR00237">
    <property type="entry name" value="GPCRRHODOPSN"/>
</dbReference>
<feature type="non-terminal residue" evidence="11">
    <location>
        <position position="1"/>
    </location>
</feature>
<keyword evidence="5 9" id="KW-0472">Membrane</keyword>
<gene>
    <name evidence="11" type="ORF">GDO81_001482</name>
</gene>
<dbReference type="Proteomes" id="UP000824782">
    <property type="component" value="Unassembled WGS sequence"/>
</dbReference>
<feature type="domain" description="G-protein coupled receptors family 1 profile" evidence="10">
    <location>
        <begin position="33"/>
        <end position="284"/>
    </location>
</feature>
<proteinExistence type="inferred from homology"/>
<dbReference type="SUPFAM" id="SSF81321">
    <property type="entry name" value="Family A G protein-coupled receptor-like"/>
    <property type="match status" value="1"/>
</dbReference>
<evidence type="ECO:0000259" key="10">
    <source>
        <dbReference type="PROSITE" id="PS50262"/>
    </source>
</evidence>
<evidence type="ECO:0000313" key="12">
    <source>
        <dbReference type="Proteomes" id="UP000824782"/>
    </source>
</evidence>
<sequence>NNSRIYAQELFTRDTYDFLALILAILGVWGLCSNLLILILYFKFRTLRTPTNLLLVHINFSDLLLSVFGFSFHFASCVSRQWIWNEAGCVFVGFCKNVFGNVSIGTVAVIAYERYIQVEHNKVIEFSWSRKAISFIWIYSLSWSLAPILGLNRYTLELHGLDCSLDYTLEDSSQVFSILLVFLASLVAPVSIMTYCYGYILYSIRMLRRLQDYQSGCAQKLQDYEIKVAKMFALMILTFLIFSIPSYIMPLLVICGNKDFRTPTVATVFSILAKLNTAINPLIYILTSKKFRQGLLKFFCFWYWRMRTTGRKKFVGASVKMCNTCSRPRRRVMFSSSSVSSIVATGETDTVESIGKTQNSYGTKVKIIYVRPLEQPDVLN</sequence>
<feature type="transmembrane region" description="Helical" evidence="9">
    <location>
        <begin position="18"/>
        <end position="42"/>
    </location>
</feature>
<evidence type="ECO:0000256" key="4">
    <source>
        <dbReference type="ARBA" id="ARBA00023040"/>
    </source>
</evidence>
<evidence type="ECO:0000256" key="1">
    <source>
        <dbReference type="ARBA" id="ARBA00004141"/>
    </source>
</evidence>